<evidence type="ECO:0000256" key="1">
    <source>
        <dbReference type="ARBA" id="ARBA00004141"/>
    </source>
</evidence>
<feature type="transmembrane region" description="Helical" evidence="7">
    <location>
        <begin position="638"/>
        <end position="661"/>
    </location>
</feature>
<feature type="transmembrane region" description="Helical" evidence="7">
    <location>
        <begin position="190"/>
        <end position="213"/>
    </location>
</feature>
<dbReference type="InterPro" id="IPR036259">
    <property type="entry name" value="MFS_trans_sf"/>
</dbReference>
<evidence type="ECO:0000256" key="3">
    <source>
        <dbReference type="ARBA" id="ARBA00022692"/>
    </source>
</evidence>
<feature type="transmembrane region" description="Helical" evidence="7">
    <location>
        <begin position="308"/>
        <end position="328"/>
    </location>
</feature>
<name>A0A3L6SFH6_PANMI</name>
<evidence type="ECO:0000313" key="9">
    <source>
        <dbReference type="Proteomes" id="UP000275267"/>
    </source>
</evidence>
<dbReference type="Pfam" id="PF00854">
    <property type="entry name" value="PTR2"/>
    <property type="match status" value="1"/>
</dbReference>
<keyword evidence="4 7" id="KW-1133">Transmembrane helix</keyword>
<evidence type="ECO:0000256" key="2">
    <source>
        <dbReference type="ARBA" id="ARBA00005982"/>
    </source>
</evidence>
<evidence type="ECO:0000256" key="7">
    <source>
        <dbReference type="SAM" id="Phobius"/>
    </source>
</evidence>
<feature type="transmembrane region" description="Helical" evidence="7">
    <location>
        <begin position="466"/>
        <end position="488"/>
    </location>
</feature>
<feature type="region of interest" description="Disordered" evidence="6">
    <location>
        <begin position="47"/>
        <end position="112"/>
    </location>
</feature>
<feature type="transmembrane region" description="Helical" evidence="7">
    <location>
        <begin position="541"/>
        <end position="561"/>
    </location>
</feature>
<dbReference type="GO" id="GO:0022857">
    <property type="term" value="F:transmembrane transporter activity"/>
    <property type="evidence" value="ECO:0007669"/>
    <property type="project" value="InterPro"/>
</dbReference>
<keyword evidence="9" id="KW-1185">Reference proteome</keyword>
<evidence type="ECO:0008006" key="10">
    <source>
        <dbReference type="Google" id="ProtNLM"/>
    </source>
</evidence>
<feature type="compositionally biased region" description="Basic residues" evidence="6">
    <location>
        <begin position="62"/>
        <end position="72"/>
    </location>
</feature>
<comment type="caution">
    <text evidence="8">The sequence shown here is derived from an EMBL/GenBank/DDBJ whole genome shotgun (WGS) entry which is preliminary data.</text>
</comment>
<dbReference type="OrthoDB" id="8904098at2759"/>
<feature type="compositionally biased region" description="Basic and acidic residues" evidence="6">
    <location>
        <begin position="48"/>
        <end position="61"/>
    </location>
</feature>
<sequence length="668" mass="73221">MSQRGVGKTKQKKERKNPQLAPVTDCRCAGPFYKPVGMMLLSLLTGARDQKRAPATRERARLPRGRRSSRRRAGGEQARMRAGGREDEEASRKLKSMDVDKAENGGGAGEESPRPAVKYYGWKAMPFIIGNETFEKLGTLGTSANLLVYLTQVFHMRSVDAATLLNGLNGTTSLAPIIGAFLSDAYLGRYLALAIASVASLIGMFLLTLTAGADSLHPAECPAADGPCGNKATSYQLAVLFMAFAFLVLGSAGIRPCSMPFGADQFNPHTESGRRGINSFFNWYYFTFTAAMMISATVIIYVQSNVSWPIGLGIPTALMFLACVLFFMGTRLYVRVTPEGSPFTSVVQVLSAALKKRSLKQPKDPKQDLFDPPHTSAMVTKLAHTDQFRCLDKAAIVASPEEVRPGGAAPADPWRLCSVQQVEEVKCLIRIVPVWSTGIIYYVAVVQQSTYVVLSALQSDRRLGNFHIPAASFTVFAMLAQTLWIPFYDRLLLPKLRKVTGKEEGFTLLQRQGIGIALSTVAMVISAIVEDRRRAIALSHPTLGTTITGGAISAMSSLWMVPQLMVLGLSEAFNLISQIEFYYKEIPEHMRSVAGALAFCNLALGNYLSGFLVTIVHRTTGSGRNWLAQDLNKGRLDLFYWTIAGIGVFNFIYFVICARWYRFKGTSN</sequence>
<accession>A0A3L6SFH6</accession>
<keyword evidence="5 7" id="KW-0472">Membrane</keyword>
<evidence type="ECO:0000256" key="4">
    <source>
        <dbReference type="ARBA" id="ARBA00022989"/>
    </source>
</evidence>
<dbReference type="GO" id="GO:0016020">
    <property type="term" value="C:membrane"/>
    <property type="evidence" value="ECO:0007669"/>
    <property type="project" value="UniProtKB-SubCell"/>
</dbReference>
<feature type="transmembrane region" description="Helical" evidence="7">
    <location>
        <begin position="593"/>
        <end position="617"/>
    </location>
</feature>
<dbReference type="PANTHER" id="PTHR11654">
    <property type="entry name" value="OLIGOPEPTIDE TRANSPORTER-RELATED"/>
    <property type="match status" value="1"/>
</dbReference>
<comment type="similarity">
    <text evidence="2">Belongs to the major facilitator superfamily. Proton-dependent oligopeptide transporter (POT/PTR) (TC 2.A.17) family.</text>
</comment>
<dbReference type="InterPro" id="IPR000109">
    <property type="entry name" value="POT_fam"/>
</dbReference>
<feature type="transmembrane region" description="Helical" evidence="7">
    <location>
        <begin position="233"/>
        <end position="254"/>
    </location>
</feature>
<dbReference type="CDD" id="cd17416">
    <property type="entry name" value="MFS_NPF1_2"/>
    <property type="match status" value="1"/>
</dbReference>
<comment type="subcellular location">
    <subcellularLocation>
        <location evidence="1">Membrane</location>
        <topology evidence="1">Multi-pass membrane protein</topology>
    </subcellularLocation>
</comment>
<reference evidence="9" key="1">
    <citation type="journal article" date="2019" name="Nat. Commun.">
        <title>The genome of broomcorn millet.</title>
        <authorList>
            <person name="Zou C."/>
            <person name="Miki D."/>
            <person name="Li D."/>
            <person name="Tang Q."/>
            <person name="Xiao L."/>
            <person name="Rajput S."/>
            <person name="Deng P."/>
            <person name="Jia W."/>
            <person name="Huang R."/>
            <person name="Zhang M."/>
            <person name="Sun Y."/>
            <person name="Hu J."/>
            <person name="Fu X."/>
            <person name="Schnable P.S."/>
            <person name="Li F."/>
            <person name="Zhang H."/>
            <person name="Feng B."/>
            <person name="Zhu X."/>
            <person name="Liu R."/>
            <person name="Schnable J.C."/>
            <person name="Zhu J.-K."/>
            <person name="Zhang H."/>
        </authorList>
    </citation>
    <scope>NUCLEOTIDE SEQUENCE [LARGE SCALE GENOMIC DNA]</scope>
</reference>
<gene>
    <name evidence="8" type="ORF">C2845_PM02G02300</name>
</gene>
<feature type="transmembrane region" description="Helical" evidence="7">
    <location>
        <begin position="508"/>
        <end position="529"/>
    </location>
</feature>
<dbReference type="EMBL" id="PQIB02000005">
    <property type="protein sequence ID" value="RLN18852.1"/>
    <property type="molecule type" value="Genomic_DNA"/>
</dbReference>
<organism evidence="8 9">
    <name type="scientific">Panicum miliaceum</name>
    <name type="common">Proso millet</name>
    <name type="synonym">Broomcorn millet</name>
    <dbReference type="NCBI Taxonomy" id="4540"/>
    <lineage>
        <taxon>Eukaryota</taxon>
        <taxon>Viridiplantae</taxon>
        <taxon>Streptophyta</taxon>
        <taxon>Embryophyta</taxon>
        <taxon>Tracheophyta</taxon>
        <taxon>Spermatophyta</taxon>
        <taxon>Magnoliopsida</taxon>
        <taxon>Liliopsida</taxon>
        <taxon>Poales</taxon>
        <taxon>Poaceae</taxon>
        <taxon>PACMAD clade</taxon>
        <taxon>Panicoideae</taxon>
        <taxon>Panicodae</taxon>
        <taxon>Paniceae</taxon>
        <taxon>Panicinae</taxon>
        <taxon>Panicum</taxon>
        <taxon>Panicum sect. Panicum</taxon>
    </lineage>
</organism>
<feature type="transmembrane region" description="Helical" evidence="7">
    <location>
        <begin position="283"/>
        <end position="302"/>
    </location>
</feature>
<keyword evidence="3 7" id="KW-0812">Transmembrane</keyword>
<evidence type="ECO:0000256" key="5">
    <source>
        <dbReference type="ARBA" id="ARBA00023136"/>
    </source>
</evidence>
<dbReference type="SUPFAM" id="SSF103473">
    <property type="entry name" value="MFS general substrate transporter"/>
    <property type="match status" value="1"/>
</dbReference>
<dbReference type="Proteomes" id="UP000275267">
    <property type="component" value="Unassembled WGS sequence"/>
</dbReference>
<feature type="region of interest" description="Disordered" evidence="6">
    <location>
        <begin position="1"/>
        <end position="27"/>
    </location>
</feature>
<dbReference type="Gene3D" id="1.20.1250.20">
    <property type="entry name" value="MFS general substrate transporter like domains"/>
    <property type="match status" value="1"/>
</dbReference>
<feature type="compositionally biased region" description="Basic and acidic residues" evidence="6">
    <location>
        <begin position="90"/>
        <end position="103"/>
    </location>
</feature>
<protein>
    <recommendedName>
        <fullName evidence="10">Protein NRT1/ PTR FAMILY 2.9-like</fullName>
    </recommendedName>
</protein>
<evidence type="ECO:0000313" key="8">
    <source>
        <dbReference type="EMBL" id="RLN18852.1"/>
    </source>
</evidence>
<dbReference type="AlphaFoldDB" id="A0A3L6SFH6"/>
<proteinExistence type="inferred from homology"/>
<evidence type="ECO:0000256" key="6">
    <source>
        <dbReference type="SAM" id="MobiDB-lite"/>
    </source>
</evidence>